<feature type="transmembrane region" description="Helical" evidence="2">
    <location>
        <begin position="257"/>
        <end position="279"/>
    </location>
</feature>
<dbReference type="InterPro" id="IPR025565">
    <property type="entry name" value="DUF4328"/>
</dbReference>
<name>A0ABS7P3M0_9NOCA</name>
<feature type="transmembrane region" description="Helical" evidence="2">
    <location>
        <begin position="104"/>
        <end position="124"/>
    </location>
</feature>
<feature type="compositionally biased region" description="Basic and acidic residues" evidence="1">
    <location>
        <begin position="303"/>
        <end position="332"/>
    </location>
</feature>
<dbReference type="Pfam" id="PF14219">
    <property type="entry name" value="DUF4328"/>
    <property type="match status" value="1"/>
</dbReference>
<keyword evidence="2" id="KW-1133">Transmembrane helix</keyword>
<feature type="transmembrane region" description="Helical" evidence="2">
    <location>
        <begin position="144"/>
        <end position="168"/>
    </location>
</feature>
<evidence type="ECO:0000256" key="2">
    <source>
        <dbReference type="SAM" id="Phobius"/>
    </source>
</evidence>
<evidence type="ECO:0000259" key="3">
    <source>
        <dbReference type="Pfam" id="PF14219"/>
    </source>
</evidence>
<dbReference type="RefSeq" id="WP_222684303.1">
    <property type="nucleotide sequence ID" value="NZ_JABUBT010000007.1"/>
</dbReference>
<keyword evidence="2" id="KW-0472">Membrane</keyword>
<evidence type="ECO:0000313" key="4">
    <source>
        <dbReference type="EMBL" id="MBY6366983.1"/>
    </source>
</evidence>
<evidence type="ECO:0000313" key="5">
    <source>
        <dbReference type="Proteomes" id="UP000825228"/>
    </source>
</evidence>
<protein>
    <submittedName>
        <fullName evidence="4">DUF4328 domain-containing protein</fullName>
    </submittedName>
</protein>
<gene>
    <name evidence="4" type="ORF">HQ603_09470</name>
</gene>
<organism evidence="4 5">
    <name type="scientific">Rhodococcoides corynebacterioides</name>
    <dbReference type="NCBI Taxonomy" id="53972"/>
    <lineage>
        <taxon>Bacteria</taxon>
        <taxon>Bacillati</taxon>
        <taxon>Actinomycetota</taxon>
        <taxon>Actinomycetes</taxon>
        <taxon>Mycobacteriales</taxon>
        <taxon>Nocardiaceae</taxon>
        <taxon>Rhodococcoides</taxon>
    </lineage>
</organism>
<accession>A0ABS7P3M0</accession>
<feature type="domain" description="DUF4328" evidence="3">
    <location>
        <begin position="130"/>
        <end position="283"/>
    </location>
</feature>
<keyword evidence="5" id="KW-1185">Reference proteome</keyword>
<sequence length="332" mass="35752">MIYSQICARCRHRIDVGPRPLQWCPRCRGVLLSPVPVGAQPGSVRRNFRWVATSPGGRRPARRVAAGPTPSYAEMPRWGLPTVVASPTPVVGRADRWADRAPRLLGLAVVVLLAAALAELGRYAVLLVNRQRLVEPVVLALSDAAVWCFGALAVGFGVAAAVASVAWLCRARSEAYAAVGATDPRRSRTLYLGSLVPIVNLVMPGVFLTELARVSRHGTRMSPVLPWWWALWVINWAMLAIATAFRFGDGIQAQANGVVAAMVTDVVGAALAATTVVLLRRAEDRTAGGEHRVPTRWVVAPPRSERADPTEQADRAEQTDPTETTEKAEAVG</sequence>
<feature type="transmembrane region" description="Helical" evidence="2">
    <location>
        <begin position="189"/>
        <end position="207"/>
    </location>
</feature>
<proteinExistence type="predicted"/>
<comment type="caution">
    <text evidence="4">The sequence shown here is derived from an EMBL/GenBank/DDBJ whole genome shotgun (WGS) entry which is preliminary data.</text>
</comment>
<feature type="transmembrane region" description="Helical" evidence="2">
    <location>
        <begin position="227"/>
        <end position="245"/>
    </location>
</feature>
<dbReference type="EMBL" id="JABUBU010000006">
    <property type="protein sequence ID" value="MBY6366983.1"/>
    <property type="molecule type" value="Genomic_DNA"/>
</dbReference>
<evidence type="ECO:0000256" key="1">
    <source>
        <dbReference type="SAM" id="MobiDB-lite"/>
    </source>
</evidence>
<feature type="region of interest" description="Disordered" evidence="1">
    <location>
        <begin position="290"/>
        <end position="332"/>
    </location>
</feature>
<reference evidence="4 5" key="1">
    <citation type="submission" date="2020-06" db="EMBL/GenBank/DDBJ databases">
        <title>Taxonomy, biology and ecology of Rhodococcus bacteria occurring in California pistachio and other woody hosts as revealed by genome sequence analyses.</title>
        <authorList>
            <person name="Gai Y."/>
            <person name="Riely B."/>
        </authorList>
    </citation>
    <scope>NUCLEOTIDE SEQUENCE [LARGE SCALE GENOMIC DNA]</scope>
    <source>
        <strain evidence="4 5">BP-281</strain>
    </source>
</reference>
<keyword evidence="2" id="KW-0812">Transmembrane</keyword>
<dbReference type="Proteomes" id="UP000825228">
    <property type="component" value="Unassembled WGS sequence"/>
</dbReference>